<organism evidence="2 3">
    <name type="scientific">Dorcoceras hygrometricum</name>
    <dbReference type="NCBI Taxonomy" id="472368"/>
    <lineage>
        <taxon>Eukaryota</taxon>
        <taxon>Viridiplantae</taxon>
        <taxon>Streptophyta</taxon>
        <taxon>Embryophyta</taxon>
        <taxon>Tracheophyta</taxon>
        <taxon>Spermatophyta</taxon>
        <taxon>Magnoliopsida</taxon>
        <taxon>eudicotyledons</taxon>
        <taxon>Gunneridae</taxon>
        <taxon>Pentapetalae</taxon>
        <taxon>asterids</taxon>
        <taxon>lamiids</taxon>
        <taxon>Lamiales</taxon>
        <taxon>Gesneriaceae</taxon>
        <taxon>Didymocarpoideae</taxon>
        <taxon>Trichosporeae</taxon>
        <taxon>Loxocarpinae</taxon>
        <taxon>Dorcoceras</taxon>
    </lineage>
</organism>
<feature type="region of interest" description="Disordered" evidence="1">
    <location>
        <begin position="1"/>
        <end position="38"/>
    </location>
</feature>
<gene>
    <name evidence="2" type="ORF">F511_22461</name>
</gene>
<proteinExistence type="predicted"/>
<evidence type="ECO:0000313" key="3">
    <source>
        <dbReference type="Proteomes" id="UP000250235"/>
    </source>
</evidence>
<accession>A0A2Z7D5Y8</accession>
<dbReference type="Proteomes" id="UP000250235">
    <property type="component" value="Unassembled WGS sequence"/>
</dbReference>
<name>A0A2Z7D5Y8_9LAMI</name>
<sequence>MARALLSGPPPGPDSSNETNHGPNRACTKQNDPRKEGARAVLKRAAHGVLLLADGSPDFSHKWATSSLP</sequence>
<dbReference type="AlphaFoldDB" id="A0A2Z7D5Y8"/>
<dbReference type="EMBL" id="KQ991024">
    <property type="protein sequence ID" value="KZV52688.1"/>
    <property type="molecule type" value="Genomic_DNA"/>
</dbReference>
<evidence type="ECO:0000256" key="1">
    <source>
        <dbReference type="SAM" id="MobiDB-lite"/>
    </source>
</evidence>
<feature type="compositionally biased region" description="Polar residues" evidence="1">
    <location>
        <begin position="14"/>
        <end position="30"/>
    </location>
</feature>
<keyword evidence="3" id="KW-1185">Reference proteome</keyword>
<protein>
    <submittedName>
        <fullName evidence="2">Uncharacterized protein</fullName>
    </submittedName>
</protein>
<reference evidence="2 3" key="1">
    <citation type="journal article" date="2015" name="Proc. Natl. Acad. Sci. U.S.A.">
        <title>The resurrection genome of Boea hygrometrica: A blueprint for survival of dehydration.</title>
        <authorList>
            <person name="Xiao L."/>
            <person name="Yang G."/>
            <person name="Zhang L."/>
            <person name="Yang X."/>
            <person name="Zhao S."/>
            <person name="Ji Z."/>
            <person name="Zhou Q."/>
            <person name="Hu M."/>
            <person name="Wang Y."/>
            <person name="Chen M."/>
            <person name="Xu Y."/>
            <person name="Jin H."/>
            <person name="Xiao X."/>
            <person name="Hu G."/>
            <person name="Bao F."/>
            <person name="Hu Y."/>
            <person name="Wan P."/>
            <person name="Li L."/>
            <person name="Deng X."/>
            <person name="Kuang T."/>
            <person name="Xiang C."/>
            <person name="Zhu J.K."/>
            <person name="Oliver M.J."/>
            <person name="He Y."/>
        </authorList>
    </citation>
    <scope>NUCLEOTIDE SEQUENCE [LARGE SCALE GENOMIC DNA]</scope>
    <source>
        <strain evidence="3">cv. XS01</strain>
    </source>
</reference>
<evidence type="ECO:0000313" key="2">
    <source>
        <dbReference type="EMBL" id="KZV52688.1"/>
    </source>
</evidence>